<keyword evidence="9" id="KW-0328">Glycosyltransferase</keyword>
<organism evidence="9 10">
    <name type="scientific">Glycomyces paridis</name>
    <dbReference type="NCBI Taxonomy" id="2126555"/>
    <lineage>
        <taxon>Bacteria</taxon>
        <taxon>Bacillati</taxon>
        <taxon>Actinomycetota</taxon>
        <taxon>Actinomycetes</taxon>
        <taxon>Glycomycetales</taxon>
        <taxon>Glycomycetaceae</taxon>
        <taxon>Glycomyces</taxon>
    </lineage>
</organism>
<comment type="catalytic activity">
    <reaction evidence="7">
        <text>L-cysteinyl-[prolipoprotein] + a 1,2-diacyl-sn-glycero-3-phospho-(1'-sn-glycerol) = an S-1,2-diacyl-sn-glyceryl-L-cysteinyl-[prolipoprotein] + sn-glycerol 1-phosphate + H(+)</text>
        <dbReference type="Rhea" id="RHEA:56712"/>
        <dbReference type="Rhea" id="RHEA-COMP:14679"/>
        <dbReference type="Rhea" id="RHEA-COMP:14680"/>
        <dbReference type="ChEBI" id="CHEBI:15378"/>
        <dbReference type="ChEBI" id="CHEBI:29950"/>
        <dbReference type="ChEBI" id="CHEBI:57685"/>
        <dbReference type="ChEBI" id="CHEBI:64716"/>
        <dbReference type="ChEBI" id="CHEBI:140658"/>
        <dbReference type="EC" id="2.5.1.145"/>
    </reaction>
</comment>
<dbReference type="GO" id="GO:0005886">
    <property type="term" value="C:plasma membrane"/>
    <property type="evidence" value="ECO:0007669"/>
    <property type="project" value="UniProtKB-SubCell"/>
</dbReference>
<evidence type="ECO:0000313" key="9">
    <source>
        <dbReference type="EMBL" id="THV28413.1"/>
    </source>
</evidence>
<comment type="subcellular location">
    <subcellularLocation>
        <location evidence="7">Cell membrane</location>
        <topology evidence="7">Multi-pass membrane protein</topology>
    </subcellularLocation>
</comment>
<keyword evidence="4 7" id="KW-0812">Transmembrane</keyword>
<feature type="transmembrane region" description="Helical" evidence="7">
    <location>
        <begin position="120"/>
        <end position="140"/>
    </location>
</feature>
<feature type="region of interest" description="Disordered" evidence="8">
    <location>
        <begin position="292"/>
        <end position="381"/>
    </location>
</feature>
<comment type="function">
    <text evidence="7">Catalyzes the transfer of the diacylglyceryl group from phosphatidylglycerol to the sulfhydryl group of the N-terminal cysteine of a prolipoprotein, the first step in the formation of mature lipoproteins.</text>
</comment>
<evidence type="ECO:0000256" key="6">
    <source>
        <dbReference type="ARBA" id="ARBA00023136"/>
    </source>
</evidence>
<comment type="caution">
    <text evidence="9">The sequence shown here is derived from an EMBL/GenBank/DDBJ whole genome shotgun (WGS) entry which is preliminary data.</text>
</comment>
<dbReference type="GO" id="GO:0042158">
    <property type="term" value="P:lipoprotein biosynthetic process"/>
    <property type="evidence" value="ECO:0007669"/>
    <property type="project" value="UniProtKB-UniRule"/>
</dbReference>
<evidence type="ECO:0000256" key="8">
    <source>
        <dbReference type="SAM" id="MobiDB-lite"/>
    </source>
</evidence>
<dbReference type="InterPro" id="IPR001640">
    <property type="entry name" value="Lgt"/>
</dbReference>
<evidence type="ECO:0000256" key="2">
    <source>
        <dbReference type="ARBA" id="ARBA00022475"/>
    </source>
</evidence>
<keyword evidence="10" id="KW-1185">Reference proteome</keyword>
<dbReference type="AlphaFoldDB" id="A0A4S8PDG3"/>
<feature type="transmembrane region" description="Helical" evidence="7">
    <location>
        <begin position="91"/>
        <end position="113"/>
    </location>
</feature>
<sequence length="381" mass="40444">MDLAYIPSPSESVWQLGPIPIRAYALCLLAGIVVACWIAEARMRRRGAPKWAVLDLAVWAVPFGIVGGRLYHVFTSPDAYFGADGDPWKIIAVWEGGLGIPGAVLLGALGVWFGCRQLKLPFGMVADAIVPGIPVAQAIGRLGNWFNQELYGKPLDAWWAVAIDTEHRVAGYREFEAFHPTFAYEAIWNLGVALVVWLADRKWKFGAGRAVALYVALYGIGRFWIEGLRIDPAGDLAGLRLNQWMSIIVVIAAVAYLLLARGRRQVLVLDGDALVPVPWDSEAAAKAGYVNGALPKGAEPTASTPEPDEDAESDAEPGDGEAEAASDNDGSAESTADEAVEDGASDSEATEDDAPAAASDDNASDEDGPAADDAGRARDGA</sequence>
<dbReference type="GO" id="GO:0008961">
    <property type="term" value="F:phosphatidylglycerol-prolipoprotein diacylglyceryl transferase activity"/>
    <property type="evidence" value="ECO:0007669"/>
    <property type="project" value="UniProtKB-UniRule"/>
</dbReference>
<evidence type="ECO:0000256" key="1">
    <source>
        <dbReference type="ARBA" id="ARBA00007150"/>
    </source>
</evidence>
<evidence type="ECO:0000256" key="3">
    <source>
        <dbReference type="ARBA" id="ARBA00022679"/>
    </source>
</evidence>
<accession>A0A4S8PDG3</accession>
<gene>
    <name evidence="7" type="primary">lgt</name>
    <name evidence="9" type="ORF">E9998_12480</name>
</gene>
<dbReference type="OrthoDB" id="871140at2"/>
<evidence type="ECO:0000313" key="10">
    <source>
        <dbReference type="Proteomes" id="UP000305792"/>
    </source>
</evidence>
<dbReference type="PROSITE" id="PS01311">
    <property type="entry name" value="LGT"/>
    <property type="match status" value="1"/>
</dbReference>
<proteinExistence type="inferred from homology"/>
<feature type="compositionally biased region" description="Acidic residues" evidence="8">
    <location>
        <begin position="306"/>
        <end position="326"/>
    </location>
</feature>
<feature type="transmembrane region" description="Helical" evidence="7">
    <location>
        <begin position="20"/>
        <end position="39"/>
    </location>
</feature>
<feature type="compositionally biased region" description="Acidic residues" evidence="8">
    <location>
        <begin position="335"/>
        <end position="354"/>
    </location>
</feature>
<dbReference type="Pfam" id="PF01790">
    <property type="entry name" value="LGT"/>
    <property type="match status" value="1"/>
</dbReference>
<evidence type="ECO:0000256" key="7">
    <source>
        <dbReference type="HAMAP-Rule" id="MF_01147"/>
    </source>
</evidence>
<feature type="transmembrane region" description="Helical" evidence="7">
    <location>
        <begin position="51"/>
        <end position="71"/>
    </location>
</feature>
<reference evidence="9 10" key="1">
    <citation type="journal article" date="2018" name="Int. J. Syst. Evol. Microbiol.">
        <title>Glycomyces paridis sp. nov., isolated from the medicinal plant Paris polyphylla.</title>
        <authorList>
            <person name="Fang X.M."/>
            <person name="Bai J.L."/>
            <person name="Su J."/>
            <person name="Zhao L.L."/>
            <person name="Liu H.Y."/>
            <person name="Ma B.P."/>
            <person name="Zhang Y.Q."/>
            <person name="Yu L.Y."/>
        </authorList>
    </citation>
    <scope>NUCLEOTIDE SEQUENCE [LARGE SCALE GENOMIC DNA]</scope>
    <source>
        <strain evidence="9 10">CPCC 204357</strain>
    </source>
</reference>
<feature type="transmembrane region" description="Helical" evidence="7">
    <location>
        <begin position="241"/>
        <end position="259"/>
    </location>
</feature>
<evidence type="ECO:0000256" key="5">
    <source>
        <dbReference type="ARBA" id="ARBA00022989"/>
    </source>
</evidence>
<dbReference type="NCBIfam" id="TIGR00544">
    <property type="entry name" value="lgt"/>
    <property type="match status" value="1"/>
</dbReference>
<protein>
    <recommendedName>
        <fullName evidence="7">Phosphatidylglycerol--prolipoprotein diacylglyceryl transferase</fullName>
        <ecNumber evidence="7">2.5.1.145</ecNumber>
    </recommendedName>
</protein>
<keyword evidence="9" id="KW-0449">Lipoprotein</keyword>
<keyword evidence="5 7" id="KW-1133">Transmembrane helix</keyword>
<name>A0A4S8PDG3_9ACTN</name>
<dbReference type="PANTHER" id="PTHR30589">
    <property type="entry name" value="PROLIPOPROTEIN DIACYLGLYCERYL TRANSFERASE"/>
    <property type="match status" value="1"/>
</dbReference>
<dbReference type="UniPathway" id="UPA00664"/>
<feature type="transmembrane region" description="Helical" evidence="7">
    <location>
        <begin position="206"/>
        <end position="225"/>
    </location>
</feature>
<dbReference type="PANTHER" id="PTHR30589:SF0">
    <property type="entry name" value="PHOSPHATIDYLGLYCEROL--PROLIPOPROTEIN DIACYLGLYCERYL TRANSFERASE"/>
    <property type="match status" value="1"/>
</dbReference>
<comment type="similarity">
    <text evidence="1 7">Belongs to the Lgt family.</text>
</comment>
<feature type="binding site" evidence="7">
    <location>
        <position position="141"/>
    </location>
    <ligand>
        <name>a 1,2-diacyl-sn-glycero-3-phospho-(1'-sn-glycerol)</name>
        <dbReference type="ChEBI" id="CHEBI:64716"/>
    </ligand>
</feature>
<dbReference type="EC" id="2.5.1.145" evidence="7"/>
<evidence type="ECO:0000256" key="4">
    <source>
        <dbReference type="ARBA" id="ARBA00022692"/>
    </source>
</evidence>
<dbReference type="EMBL" id="STGX01000008">
    <property type="protein sequence ID" value="THV28413.1"/>
    <property type="molecule type" value="Genomic_DNA"/>
</dbReference>
<keyword evidence="6 7" id="KW-0472">Membrane</keyword>
<dbReference type="RefSeq" id="WP_136530024.1">
    <property type="nucleotide sequence ID" value="NZ_STGX01000008.1"/>
</dbReference>
<keyword evidence="3 7" id="KW-0808">Transferase</keyword>
<keyword evidence="2 7" id="KW-1003">Cell membrane</keyword>
<dbReference type="HAMAP" id="MF_01147">
    <property type="entry name" value="Lgt"/>
    <property type="match status" value="1"/>
</dbReference>
<feature type="transmembrane region" description="Helical" evidence="7">
    <location>
        <begin position="182"/>
        <end position="199"/>
    </location>
</feature>
<comment type="pathway">
    <text evidence="7">Protein modification; lipoprotein biosynthesis (diacylglyceryl transfer).</text>
</comment>
<dbReference type="Proteomes" id="UP000305792">
    <property type="component" value="Unassembled WGS sequence"/>
</dbReference>